<dbReference type="AlphaFoldDB" id="A0AAV3W855"/>
<evidence type="ECO:0008006" key="4">
    <source>
        <dbReference type="Google" id="ProtNLM"/>
    </source>
</evidence>
<accession>A0AAV3W855</accession>
<keyword evidence="1" id="KW-0472">Membrane</keyword>
<protein>
    <recommendedName>
        <fullName evidence="4">DUF2335 domain-containing protein</fullName>
    </recommendedName>
</protein>
<proteinExistence type="predicted"/>
<evidence type="ECO:0000313" key="3">
    <source>
        <dbReference type="Proteomes" id="UP000325212"/>
    </source>
</evidence>
<name>A0AAV3W855_9CLOT</name>
<reference evidence="2 3" key="1">
    <citation type="submission" date="2019-06" db="EMBL/GenBank/DDBJ databases">
        <title>Draft genome sequence of Clostridium diolis DSM 15410.</title>
        <authorList>
            <person name="Kobayashi H."/>
            <person name="Tanizawa Y."/>
            <person name="Tohno M."/>
        </authorList>
    </citation>
    <scope>NUCLEOTIDE SEQUENCE [LARGE SCALE GENOMIC DNA]</scope>
    <source>
        <strain evidence="2 3">DSM 15410</strain>
    </source>
</reference>
<keyword evidence="1" id="KW-1133">Transmembrane helix</keyword>
<gene>
    <name evidence="2" type="ORF">CDIOL_45500</name>
</gene>
<keyword evidence="3" id="KW-1185">Reference proteome</keyword>
<evidence type="ECO:0000256" key="1">
    <source>
        <dbReference type="SAM" id="Phobius"/>
    </source>
</evidence>
<feature type="transmembrane region" description="Helical" evidence="1">
    <location>
        <begin position="170"/>
        <end position="190"/>
    </location>
</feature>
<dbReference type="Proteomes" id="UP000325212">
    <property type="component" value="Unassembled WGS sequence"/>
</dbReference>
<dbReference type="EMBL" id="BJLA01000024">
    <property type="protein sequence ID" value="GEA33627.1"/>
    <property type="molecule type" value="Genomic_DNA"/>
</dbReference>
<sequence length="194" mass="22399">MENNLIERINLPKEDETISNVIQFPNNITDNRNIIDDENEKIIIYVPKGYSAKVILEKKDEISTDTEYQYSPSNVHKIDSKILTNTIKNELAMTSVCDIIKPQTGYNYTSDFKERYDIGKEEADMKLSKTKELNKIHIEFLVVSFITIIFSLIGLLIFSMNGFYIIHPSIYILGFFMGLGWLATAATSIYKHRR</sequence>
<comment type="caution">
    <text evidence="2">The sequence shown here is derived from an EMBL/GenBank/DDBJ whole genome shotgun (WGS) entry which is preliminary data.</text>
</comment>
<dbReference type="RefSeq" id="WP_051144808.1">
    <property type="nucleotide sequence ID" value="NZ_BJLA01000024.1"/>
</dbReference>
<organism evidence="2 3">
    <name type="scientific">Clostridium diolis</name>
    <dbReference type="NCBI Taxonomy" id="223919"/>
    <lineage>
        <taxon>Bacteria</taxon>
        <taxon>Bacillati</taxon>
        <taxon>Bacillota</taxon>
        <taxon>Clostridia</taxon>
        <taxon>Eubacteriales</taxon>
        <taxon>Clostridiaceae</taxon>
        <taxon>Clostridium</taxon>
    </lineage>
</organism>
<evidence type="ECO:0000313" key="2">
    <source>
        <dbReference type="EMBL" id="GEA33627.1"/>
    </source>
</evidence>
<feature type="transmembrane region" description="Helical" evidence="1">
    <location>
        <begin position="136"/>
        <end position="158"/>
    </location>
</feature>
<keyword evidence="1" id="KW-0812">Transmembrane</keyword>